<dbReference type="Proteomes" id="UP000027153">
    <property type="component" value="Unassembled WGS sequence"/>
</dbReference>
<reference evidence="1 2" key="1">
    <citation type="journal article" date="2013" name="Nature">
        <title>Anaerobic oxidation of methane coupled to nitrate reduction in a novel archaeal lineage.</title>
        <authorList>
            <person name="Haroon M.F."/>
            <person name="Hu S."/>
            <person name="Shi Y."/>
            <person name="Imelfort M."/>
            <person name="Keller J."/>
            <person name="Hugenholtz P."/>
            <person name="Yuan Z."/>
            <person name="Tyson G.W."/>
        </authorList>
    </citation>
    <scope>NUCLEOTIDE SEQUENCE [LARGE SCALE GENOMIC DNA]</scope>
    <source>
        <strain evidence="1 2">ANME-2d</strain>
    </source>
</reference>
<gene>
    <name evidence="1" type="ORF">ANME2D_02057</name>
</gene>
<dbReference type="AlphaFoldDB" id="A0A062V7G7"/>
<dbReference type="EMBL" id="JMIY01000005">
    <property type="protein sequence ID" value="KCZ71330.1"/>
    <property type="molecule type" value="Genomic_DNA"/>
</dbReference>
<organism evidence="1 2">
    <name type="scientific">Candidatus Methanoperedens nitratireducens</name>
    <dbReference type="NCBI Taxonomy" id="1392998"/>
    <lineage>
        <taxon>Archaea</taxon>
        <taxon>Methanobacteriati</taxon>
        <taxon>Methanobacteriota</taxon>
        <taxon>Stenosarchaea group</taxon>
        <taxon>Methanomicrobia</taxon>
        <taxon>Methanosarcinales</taxon>
        <taxon>ANME-2 cluster</taxon>
        <taxon>Candidatus Methanoperedentaceae</taxon>
        <taxon>Candidatus Methanoperedens</taxon>
    </lineage>
</organism>
<protein>
    <submittedName>
        <fullName evidence="1">Uncharacterized protein</fullName>
    </submittedName>
</protein>
<name>A0A062V7G7_9EURY</name>
<evidence type="ECO:0000313" key="1">
    <source>
        <dbReference type="EMBL" id="KCZ71330.1"/>
    </source>
</evidence>
<sequence>MVIQQDEKVENVKDIFNNKNILRIEIINKKLNSINHNDRIDGLKLAFKNYTDLPKNEAINILTKAAKDESKPVRLWILTSFNGILGKNIPIEVRRDISRLLLKTDDDEIKQKAIEFLNVPVENKPNTSTSNELIEEMRFKQTEIFKNNINDFPKNDLNYKEKKSELSQVQKEDNELKEYILCLTLWMGGDGAIFNLRDILQYLPNNENDIKRNLEELRQDKILRNVNGNYSLTKRGSILADSILLKIIARWNNASEWVNQQGYATIHHGFIEDRRNTALSNLYLSSRSFITDYFQFVLENLVEYYSYKKISYFSNFRRILIFFSLNPTLDFLRSKREEFEDVIWDFSNNEVVKTVDYNNEKLIVIKNDLLRRRNKEWNK</sequence>
<proteinExistence type="predicted"/>
<dbReference type="RefSeq" id="WP_048091212.1">
    <property type="nucleotide sequence ID" value="NZ_JMIY01000005.1"/>
</dbReference>
<accession>A0A062V7G7</accession>
<comment type="caution">
    <text evidence="1">The sequence shown here is derived from an EMBL/GenBank/DDBJ whole genome shotgun (WGS) entry which is preliminary data.</text>
</comment>
<evidence type="ECO:0000313" key="2">
    <source>
        <dbReference type="Proteomes" id="UP000027153"/>
    </source>
</evidence>
<keyword evidence="2" id="KW-1185">Reference proteome</keyword>